<evidence type="ECO:0008006" key="3">
    <source>
        <dbReference type="Google" id="ProtNLM"/>
    </source>
</evidence>
<reference evidence="1" key="1">
    <citation type="submission" date="2018-11" db="EMBL/GenBank/DDBJ databases">
        <authorList>
            <person name="Alioto T."/>
            <person name="Alioto T."/>
        </authorList>
    </citation>
    <scope>NUCLEOTIDE SEQUENCE</scope>
</reference>
<evidence type="ECO:0000313" key="1">
    <source>
        <dbReference type="EMBL" id="VDI41140.1"/>
    </source>
</evidence>
<sequence>QEDKTVGIIMDIVTIVFILNLLKEAYTVACSAPELYMCDCVGTTIYCLNVNINTIPSGIPSNTTTLRFDYNSIAAVGSNSLSGLTSLEYL</sequence>
<accession>A0A8B6EYN3</accession>
<dbReference type="AlphaFoldDB" id="A0A8B6EYN3"/>
<evidence type="ECO:0000313" key="2">
    <source>
        <dbReference type="Proteomes" id="UP000596742"/>
    </source>
</evidence>
<comment type="caution">
    <text evidence="1">The sequence shown here is derived from an EMBL/GenBank/DDBJ whole genome shotgun (WGS) entry which is preliminary data.</text>
</comment>
<proteinExistence type="predicted"/>
<organism evidence="1 2">
    <name type="scientific">Mytilus galloprovincialis</name>
    <name type="common">Mediterranean mussel</name>
    <dbReference type="NCBI Taxonomy" id="29158"/>
    <lineage>
        <taxon>Eukaryota</taxon>
        <taxon>Metazoa</taxon>
        <taxon>Spiralia</taxon>
        <taxon>Lophotrochozoa</taxon>
        <taxon>Mollusca</taxon>
        <taxon>Bivalvia</taxon>
        <taxon>Autobranchia</taxon>
        <taxon>Pteriomorphia</taxon>
        <taxon>Mytilida</taxon>
        <taxon>Mytiloidea</taxon>
        <taxon>Mytilidae</taxon>
        <taxon>Mytilinae</taxon>
        <taxon>Mytilus</taxon>
    </lineage>
</organism>
<dbReference type="InterPro" id="IPR032675">
    <property type="entry name" value="LRR_dom_sf"/>
</dbReference>
<dbReference type="Proteomes" id="UP000596742">
    <property type="component" value="Unassembled WGS sequence"/>
</dbReference>
<gene>
    <name evidence="1" type="ORF">MGAL_10B074097</name>
</gene>
<name>A0A8B6EYN3_MYTGA</name>
<dbReference type="EMBL" id="UYJE01005865">
    <property type="protein sequence ID" value="VDI41140.1"/>
    <property type="molecule type" value="Genomic_DNA"/>
</dbReference>
<keyword evidence="2" id="KW-1185">Reference proteome</keyword>
<protein>
    <recommendedName>
        <fullName evidence="3">LRRNT domain-containing protein</fullName>
    </recommendedName>
</protein>
<dbReference type="OrthoDB" id="676979at2759"/>
<dbReference type="SUPFAM" id="SSF52058">
    <property type="entry name" value="L domain-like"/>
    <property type="match status" value="1"/>
</dbReference>
<dbReference type="Gene3D" id="3.80.10.10">
    <property type="entry name" value="Ribonuclease Inhibitor"/>
    <property type="match status" value="1"/>
</dbReference>
<feature type="non-terminal residue" evidence="1">
    <location>
        <position position="90"/>
    </location>
</feature>